<feature type="region of interest" description="Disordered" evidence="12">
    <location>
        <begin position="708"/>
        <end position="774"/>
    </location>
</feature>
<dbReference type="Gene3D" id="3.40.50.300">
    <property type="entry name" value="P-loop containing nucleotide triphosphate hydrolases"/>
    <property type="match status" value="2"/>
</dbReference>
<evidence type="ECO:0000256" key="5">
    <source>
        <dbReference type="ARBA" id="ARBA00022741"/>
    </source>
</evidence>
<dbReference type="GO" id="GO:0005524">
    <property type="term" value="F:ATP binding"/>
    <property type="evidence" value="ECO:0007669"/>
    <property type="project" value="UniProtKB-KW"/>
</dbReference>
<comment type="subunit">
    <text evidence="3 11">The type I restriction/modification system is composed of three polypeptides R, M and S.</text>
</comment>
<sequence length="1176" mass="132718">MDPKGGGVPERDEVELPLVRQLLALGWTEHLDGSNGAAIPVDPAYSGRNSFSDHFLRRRFRDAVQKVNRGPGGGEWLDDSRLDRIEAAFTRLLSGGVLELNQAVTEILLKGVPVEGLPEWDGGKVKNAKLVDWDDPKANDLLVVNQFRVRTATGSVVFDLVLFVNGIPLVVVETKRPGREGGIGEAIADLRAYTGERESGFDEGAPEFFRFVQLLIATDGDRARLGTISSEPEHYSAWRTVEPARVPQVRAELGVPDGHVLSEMEVLAAGVLRPEHLLDIVRNFIVVHQNDDRKIKLVARYQQFRAVHRIVDRLRNRRSRLQGAAQDERGGILWHTQGSGKSLTIVFLIRKMRTLESLSRFKIVIVSDRRDLQRQLEPVLALSDETPLMARRIETAKAYLGETVPGVVQLMIQQAQRDDSVGQQEEPERFADDPADTIIHFPRLNTSDQILLLIDEAHRNQAGRLHARLSHALPNAAKMGLTGTPIIRRNRQNSRRIFGQEIDVYTLSESEIDGATVPIRYEGRETFPEVVDRVLLDEGYEAAVPDADHRTRVQRAMERREILEREHVIAAKARDMLLHWVDRILPGGFKAQVVAISRLATVRYREAFLRARAELVSALEHFEATGLLPEDFAVPDDFDAGFAERAARFLPLIRIIDFVPVISAGPKNKDPNAWSAWTSETAQRRHIDEFKDRLPALETFGAPPAWMEITPTRSPLDDHEPWSSRGRAPAPDSVASVGSIHDPWYRARPDDGFKHASPSRPQLPPPGPGHPNSGGSPIAFVIVVGMLLTGFDAPIEQALYLDRPIREAELLQAIARTNRTARLKEYGLVVDYVALSENLDKALSDYRRQDVEGALESLLGHDLPELRDRRQRIRDFFTELGMGPMAGEVARRQLVVRLADPLLRVRFDNLARDFFAYLDRVLPRPEALEFEDDAQWLIRTQYLLRHTYRETRDGALDPYLYGAHVRRLLDRHIRAWAVLQRIPPVNIDDPGFLHRVDDLNDDRLSAMHMKHALERHIRERRASDPVQMQRLSERLDELIEELRGSWEQLSLELRSLVAATLETERVQAARARELGLDPGTELPIHSVLEDRLAELSSSGGTRVVGNLIEVSRALADIIRVEVRPRHFPDTPQLHVRLRRLIRKHLVEAGVAPRVAATPIAEDVAELALARRGYYLE</sequence>
<dbReference type="InterPro" id="IPR051268">
    <property type="entry name" value="Type-I_R_enzyme_R_subunit"/>
</dbReference>
<dbReference type="GO" id="GO:0009307">
    <property type="term" value="P:DNA restriction-modification system"/>
    <property type="evidence" value="ECO:0007669"/>
    <property type="project" value="UniProtKB-KW"/>
</dbReference>
<dbReference type="PANTHER" id="PTHR30195:SF15">
    <property type="entry name" value="TYPE I RESTRICTION ENZYME HINDI ENDONUCLEASE SUBUNIT"/>
    <property type="match status" value="1"/>
</dbReference>
<evidence type="ECO:0000256" key="1">
    <source>
        <dbReference type="ARBA" id="ARBA00000851"/>
    </source>
</evidence>
<feature type="compositionally biased region" description="Basic and acidic residues" evidence="12">
    <location>
        <begin position="743"/>
        <end position="754"/>
    </location>
</feature>
<keyword evidence="10 11" id="KW-0238">DNA-binding</keyword>
<evidence type="ECO:0000256" key="2">
    <source>
        <dbReference type="ARBA" id="ARBA00008598"/>
    </source>
</evidence>
<dbReference type="InterPro" id="IPR027417">
    <property type="entry name" value="P-loop_NTPase"/>
</dbReference>
<dbReference type="InterPro" id="IPR055180">
    <property type="entry name" value="HsdR_RecA-like_helicase_dom_2"/>
</dbReference>
<comment type="caution">
    <text evidence="13">The sequence shown here is derived from an EMBL/GenBank/DDBJ whole genome shotgun (WGS) entry which is preliminary data.</text>
</comment>
<accession>A0A5C4UWR9</accession>
<dbReference type="Proteomes" id="UP000312512">
    <property type="component" value="Unassembled WGS sequence"/>
</dbReference>
<gene>
    <name evidence="13" type="ORF">FH608_049305</name>
</gene>
<organism evidence="13 14">
    <name type="scientific">Nonomuraea phyllanthi</name>
    <dbReference type="NCBI Taxonomy" id="2219224"/>
    <lineage>
        <taxon>Bacteria</taxon>
        <taxon>Bacillati</taxon>
        <taxon>Actinomycetota</taxon>
        <taxon>Actinomycetes</taxon>
        <taxon>Streptosporangiales</taxon>
        <taxon>Streptosporangiaceae</taxon>
        <taxon>Nonomuraea</taxon>
    </lineage>
</organism>
<evidence type="ECO:0000313" key="13">
    <source>
        <dbReference type="EMBL" id="KAB8183259.1"/>
    </source>
</evidence>
<keyword evidence="8 11" id="KW-0378">Hydrolase</keyword>
<evidence type="ECO:0000313" key="14">
    <source>
        <dbReference type="Proteomes" id="UP000312512"/>
    </source>
</evidence>
<dbReference type="EMBL" id="VDLX02000037">
    <property type="protein sequence ID" value="KAB8183259.1"/>
    <property type="molecule type" value="Genomic_DNA"/>
</dbReference>
<keyword evidence="14" id="KW-1185">Reference proteome</keyword>
<dbReference type="PANTHER" id="PTHR30195">
    <property type="entry name" value="TYPE I SITE-SPECIFIC DEOXYRIBONUCLEASE PROTEIN SUBUNIT M AND R"/>
    <property type="match status" value="1"/>
</dbReference>
<dbReference type="CDD" id="cd22332">
    <property type="entry name" value="HsdR_N"/>
    <property type="match status" value="1"/>
</dbReference>
<keyword evidence="9 11" id="KW-0067">ATP-binding</keyword>
<keyword evidence="6 11" id="KW-0680">Restriction system</keyword>
<evidence type="ECO:0000256" key="12">
    <source>
        <dbReference type="SAM" id="MobiDB-lite"/>
    </source>
</evidence>
<dbReference type="GO" id="GO:0009035">
    <property type="term" value="F:type I site-specific deoxyribonuclease activity"/>
    <property type="evidence" value="ECO:0007669"/>
    <property type="project" value="UniProtKB-EC"/>
</dbReference>
<evidence type="ECO:0000256" key="9">
    <source>
        <dbReference type="ARBA" id="ARBA00022840"/>
    </source>
</evidence>
<keyword evidence="5 11" id="KW-0547">Nucleotide-binding</keyword>
<dbReference type="Gene3D" id="3.90.1570.50">
    <property type="match status" value="1"/>
</dbReference>
<reference evidence="13 14" key="1">
    <citation type="submission" date="2019-10" db="EMBL/GenBank/DDBJ databases">
        <title>Nonomuraea sp. nov., isolated from Phyllanthus amarus.</title>
        <authorList>
            <person name="Klykleung N."/>
            <person name="Tanasupawat S."/>
        </authorList>
    </citation>
    <scope>NUCLEOTIDE SEQUENCE [LARGE SCALE GENOMIC DNA]</scope>
    <source>
        <strain evidence="13 14">PA1-10</strain>
    </source>
</reference>
<dbReference type="AlphaFoldDB" id="A0A5C4UWR9"/>
<evidence type="ECO:0000256" key="7">
    <source>
        <dbReference type="ARBA" id="ARBA00022759"/>
    </source>
</evidence>
<proteinExistence type="inferred from homology"/>
<dbReference type="OrthoDB" id="9758243at2"/>
<dbReference type="Pfam" id="PF18766">
    <property type="entry name" value="SWI2_SNF2"/>
    <property type="match status" value="1"/>
</dbReference>
<dbReference type="GO" id="GO:0003677">
    <property type="term" value="F:DNA binding"/>
    <property type="evidence" value="ECO:0007669"/>
    <property type="project" value="UniProtKB-KW"/>
</dbReference>
<keyword evidence="4" id="KW-0540">Nuclease</keyword>
<evidence type="ECO:0000256" key="10">
    <source>
        <dbReference type="ARBA" id="ARBA00023125"/>
    </source>
</evidence>
<evidence type="ECO:0000256" key="3">
    <source>
        <dbReference type="ARBA" id="ARBA00011296"/>
    </source>
</evidence>
<evidence type="ECO:0000256" key="8">
    <source>
        <dbReference type="ARBA" id="ARBA00022801"/>
    </source>
</evidence>
<dbReference type="InterPro" id="IPR014001">
    <property type="entry name" value="Helicase_ATP-bd"/>
</dbReference>
<dbReference type="CDD" id="cd18800">
    <property type="entry name" value="SF2_C_EcoR124I-like"/>
    <property type="match status" value="1"/>
</dbReference>
<keyword evidence="7" id="KW-0255">Endonuclease</keyword>
<dbReference type="InterPro" id="IPR004473">
    <property type="entry name" value="Restrct_endonuc_typeI_HsdR"/>
</dbReference>
<dbReference type="SMART" id="SM00487">
    <property type="entry name" value="DEXDc"/>
    <property type="match status" value="1"/>
</dbReference>
<dbReference type="NCBIfam" id="TIGR00348">
    <property type="entry name" value="hsdR"/>
    <property type="match status" value="1"/>
</dbReference>
<evidence type="ECO:0000256" key="4">
    <source>
        <dbReference type="ARBA" id="ARBA00022722"/>
    </source>
</evidence>
<evidence type="ECO:0000256" key="11">
    <source>
        <dbReference type="RuleBase" id="RU364115"/>
    </source>
</evidence>
<comment type="similarity">
    <text evidence="2 11">Belongs to the HsdR family.</text>
</comment>
<dbReference type="Pfam" id="PF22679">
    <property type="entry name" value="T1R_D3-like"/>
    <property type="match status" value="1"/>
</dbReference>
<dbReference type="SUPFAM" id="SSF52540">
    <property type="entry name" value="P-loop containing nucleoside triphosphate hydrolases"/>
    <property type="match status" value="1"/>
</dbReference>
<comment type="function">
    <text evidence="11">Subunit R is required for both nuclease and ATPase activities, but not for modification.</text>
</comment>
<name>A0A5C4UWR9_9ACTN</name>
<dbReference type="InterPro" id="IPR007409">
    <property type="entry name" value="Restrct_endonuc_type1_HsdR_N"/>
</dbReference>
<comment type="catalytic activity">
    <reaction evidence="1 11">
        <text>Endonucleolytic cleavage of DNA to give random double-stranded fragments with terminal 5'-phosphates, ATP is simultaneously hydrolyzed.</text>
        <dbReference type="EC" id="3.1.21.3"/>
    </reaction>
</comment>
<evidence type="ECO:0000256" key="6">
    <source>
        <dbReference type="ARBA" id="ARBA00022747"/>
    </source>
</evidence>
<protein>
    <recommendedName>
        <fullName evidence="11">Type I restriction enzyme endonuclease subunit</fullName>
        <shortName evidence="11">R protein</shortName>
        <ecNumber evidence="11">3.1.21.3</ecNumber>
    </recommendedName>
</protein>
<dbReference type="EC" id="3.1.21.3" evidence="11"/>
<dbReference type="Pfam" id="PF04313">
    <property type="entry name" value="HSDR_N"/>
    <property type="match status" value="1"/>
</dbReference>
<dbReference type="InterPro" id="IPR040980">
    <property type="entry name" value="SWI2_SNF2"/>
</dbReference>